<sequence>MAPLKARSSVVKQNFASHFSQQRAQAYSDTTSSRGASSHNIRSIGWNPQGSLIATGAADKTLRVCECTSLTPNGILMEDLTRVKGNPEKPNVRFSTELKGHAAPIEKVAFNPVKDAELCSVSNDGVVKFWDVRTKACVNEVKGLGEAFTLAWHPEGESLIVGTKSDKIHILSPTQSTPLASHQQSVQTNQISFCWSGNKVFVSTGEGKVRILSYPDLQPLMHYNYDRSKIDGTGATDEYMMKGHTSSCLSVELSPNARYLASGGTDSMICLWDTQDWICQQSFTDMVGPVKSLSFTWDGFYVVGGSDEGTGIECYHCESGERVHTFKTASPSPVVSWAPTRYHLAYSDLGQLRIVAADVPDRK</sequence>
<gene>
    <name evidence="6" type="ORF">N8I77_004424</name>
</gene>
<dbReference type="GO" id="GO:0000445">
    <property type="term" value="C:THO complex part of transcription export complex"/>
    <property type="evidence" value="ECO:0007669"/>
    <property type="project" value="TreeGrafter"/>
</dbReference>
<dbReference type="InterPro" id="IPR019775">
    <property type="entry name" value="WD40_repeat_CS"/>
</dbReference>
<reference evidence="6" key="1">
    <citation type="submission" date="2023-06" db="EMBL/GenBank/DDBJ databases">
        <authorList>
            <person name="Noh H."/>
        </authorList>
    </citation>
    <scope>NUCLEOTIDE SEQUENCE</scope>
    <source>
        <strain evidence="6">DUCC20226</strain>
    </source>
</reference>
<dbReference type="SUPFAM" id="SSF50978">
    <property type="entry name" value="WD40 repeat-like"/>
    <property type="match status" value="1"/>
</dbReference>
<dbReference type="PROSITE" id="PS50294">
    <property type="entry name" value="WD_REPEATS_REGION"/>
    <property type="match status" value="2"/>
</dbReference>
<accession>A0AAD9SKY3</accession>
<dbReference type="PANTHER" id="PTHR22839:SF0">
    <property type="entry name" value="THO COMPLEX SUBUNIT 3"/>
    <property type="match status" value="1"/>
</dbReference>
<feature type="region of interest" description="Disordered" evidence="5">
    <location>
        <begin position="21"/>
        <end position="42"/>
    </location>
</feature>
<dbReference type="PROSITE" id="PS00678">
    <property type="entry name" value="WD_REPEATS_1"/>
    <property type="match status" value="1"/>
</dbReference>
<dbReference type="InterPro" id="IPR040132">
    <property type="entry name" value="Tex1/THOC3"/>
</dbReference>
<comment type="similarity">
    <text evidence="3">Belongs to the THOC3 family.</text>
</comment>
<evidence type="ECO:0000256" key="3">
    <source>
        <dbReference type="ARBA" id="ARBA00046343"/>
    </source>
</evidence>
<organism evidence="6 7">
    <name type="scientific">Phomopsis amygdali</name>
    <name type="common">Fusicoccum amygdali</name>
    <dbReference type="NCBI Taxonomy" id="1214568"/>
    <lineage>
        <taxon>Eukaryota</taxon>
        <taxon>Fungi</taxon>
        <taxon>Dikarya</taxon>
        <taxon>Ascomycota</taxon>
        <taxon>Pezizomycotina</taxon>
        <taxon>Sordariomycetes</taxon>
        <taxon>Sordariomycetidae</taxon>
        <taxon>Diaporthales</taxon>
        <taxon>Diaporthaceae</taxon>
        <taxon>Diaporthe</taxon>
    </lineage>
</organism>
<dbReference type="GO" id="GO:0006406">
    <property type="term" value="P:mRNA export from nucleus"/>
    <property type="evidence" value="ECO:0007669"/>
    <property type="project" value="InterPro"/>
</dbReference>
<feature type="repeat" description="WD" evidence="4">
    <location>
        <begin position="241"/>
        <end position="273"/>
    </location>
</feature>
<dbReference type="Gene3D" id="2.130.10.10">
    <property type="entry name" value="YVTN repeat-like/Quinoprotein amine dehydrogenase"/>
    <property type="match status" value="2"/>
</dbReference>
<evidence type="ECO:0000313" key="7">
    <source>
        <dbReference type="Proteomes" id="UP001265746"/>
    </source>
</evidence>
<evidence type="ECO:0000313" key="6">
    <source>
        <dbReference type="EMBL" id="KAK2611042.1"/>
    </source>
</evidence>
<dbReference type="Pfam" id="PF00400">
    <property type="entry name" value="WD40"/>
    <property type="match status" value="3"/>
</dbReference>
<dbReference type="InterPro" id="IPR001680">
    <property type="entry name" value="WD40_rpt"/>
</dbReference>
<dbReference type="Proteomes" id="UP001265746">
    <property type="component" value="Unassembled WGS sequence"/>
</dbReference>
<comment type="caution">
    <text evidence="6">The sequence shown here is derived from an EMBL/GenBank/DDBJ whole genome shotgun (WGS) entry which is preliminary data.</text>
</comment>
<keyword evidence="1 4" id="KW-0853">WD repeat</keyword>
<dbReference type="PANTHER" id="PTHR22839">
    <property type="entry name" value="THO COMPLEX SUBUNIT 3 THO3"/>
    <property type="match status" value="1"/>
</dbReference>
<evidence type="ECO:0008006" key="8">
    <source>
        <dbReference type="Google" id="ProtNLM"/>
    </source>
</evidence>
<dbReference type="EMBL" id="JAUJFL010000002">
    <property type="protein sequence ID" value="KAK2611042.1"/>
    <property type="molecule type" value="Genomic_DNA"/>
</dbReference>
<dbReference type="InterPro" id="IPR015943">
    <property type="entry name" value="WD40/YVTN_repeat-like_dom_sf"/>
</dbReference>
<evidence type="ECO:0000256" key="5">
    <source>
        <dbReference type="SAM" id="MobiDB-lite"/>
    </source>
</evidence>
<evidence type="ECO:0000256" key="4">
    <source>
        <dbReference type="PROSITE-ProRule" id="PRU00221"/>
    </source>
</evidence>
<keyword evidence="7" id="KW-1185">Reference proteome</keyword>
<evidence type="ECO:0000256" key="1">
    <source>
        <dbReference type="ARBA" id="ARBA00022574"/>
    </source>
</evidence>
<evidence type="ECO:0000256" key="2">
    <source>
        <dbReference type="ARBA" id="ARBA00022737"/>
    </source>
</evidence>
<feature type="repeat" description="WD" evidence="4">
    <location>
        <begin position="98"/>
        <end position="140"/>
    </location>
</feature>
<dbReference type="InterPro" id="IPR036322">
    <property type="entry name" value="WD40_repeat_dom_sf"/>
</dbReference>
<keyword evidence="2" id="KW-0677">Repeat</keyword>
<proteinExistence type="inferred from homology"/>
<protein>
    <recommendedName>
        <fullName evidence="8">THO complex subunit 3</fullName>
    </recommendedName>
</protein>
<dbReference type="SMART" id="SM00320">
    <property type="entry name" value="WD40"/>
    <property type="match status" value="6"/>
</dbReference>
<dbReference type="PROSITE" id="PS50082">
    <property type="entry name" value="WD_REPEATS_2"/>
    <property type="match status" value="2"/>
</dbReference>
<dbReference type="AlphaFoldDB" id="A0AAD9SKY3"/>
<name>A0AAD9SKY3_PHOAM</name>